<organism evidence="1">
    <name type="scientific">marine sediment metagenome</name>
    <dbReference type="NCBI Taxonomy" id="412755"/>
    <lineage>
        <taxon>unclassified sequences</taxon>
        <taxon>metagenomes</taxon>
        <taxon>ecological metagenomes</taxon>
    </lineage>
</organism>
<accession>A0A0F9TWT4</accession>
<dbReference type="Pfam" id="PF20126">
    <property type="entry name" value="TumE"/>
    <property type="match status" value="1"/>
</dbReference>
<evidence type="ECO:0000313" key="1">
    <source>
        <dbReference type="EMBL" id="KKN79407.1"/>
    </source>
</evidence>
<dbReference type="EMBL" id="LAZR01000248">
    <property type="protein sequence ID" value="KKN79407.1"/>
    <property type="molecule type" value="Genomic_DNA"/>
</dbReference>
<dbReference type="InterPro" id="IPR045397">
    <property type="entry name" value="TumE-like"/>
</dbReference>
<comment type="caution">
    <text evidence="1">The sequence shown here is derived from an EMBL/GenBank/DDBJ whole genome shotgun (WGS) entry which is preliminary data.</text>
</comment>
<proteinExistence type="predicted"/>
<reference evidence="1" key="1">
    <citation type="journal article" date="2015" name="Nature">
        <title>Complex archaea that bridge the gap between prokaryotes and eukaryotes.</title>
        <authorList>
            <person name="Spang A."/>
            <person name="Saw J.H."/>
            <person name="Jorgensen S.L."/>
            <person name="Zaremba-Niedzwiedzka K."/>
            <person name="Martijn J."/>
            <person name="Lind A.E."/>
            <person name="van Eijk R."/>
            <person name="Schleper C."/>
            <person name="Guy L."/>
            <person name="Ettema T.J."/>
        </authorList>
    </citation>
    <scope>NUCLEOTIDE SEQUENCE</scope>
</reference>
<name>A0A0F9TWT4_9ZZZZ</name>
<dbReference type="AlphaFoldDB" id="A0A0F9TWT4"/>
<sequence length="95" mass="11277">MKARLLDRRKETLRSGAIVEITIWRLPAPTSERPHGLKYSLFYGRPNERIIGYDNERGKGDHRHYRGREEPYVFIDIATLLLDFQRDIEKELKHG</sequence>
<gene>
    <name evidence="1" type="ORF">LCGC14_0340680</name>
</gene>
<protein>
    <submittedName>
        <fullName evidence="1">Uncharacterized protein</fullName>
    </submittedName>
</protein>